<dbReference type="GO" id="GO:0005886">
    <property type="term" value="C:plasma membrane"/>
    <property type="evidence" value="ECO:0007669"/>
    <property type="project" value="TreeGrafter"/>
</dbReference>
<evidence type="ECO:0000256" key="12">
    <source>
        <dbReference type="RuleBase" id="RU000679"/>
    </source>
</evidence>
<comment type="subcellular location">
    <subcellularLocation>
        <location evidence="1">Membrane</location>
        <topology evidence="1">Multi-pass membrane protein</topology>
    </subcellularLocation>
</comment>
<evidence type="ECO:0000256" key="6">
    <source>
        <dbReference type="ARBA" id="ARBA00022989"/>
    </source>
</evidence>
<evidence type="ECO:0000256" key="10">
    <source>
        <dbReference type="ARBA" id="ARBA00023201"/>
    </source>
</evidence>
<dbReference type="GO" id="GO:0015280">
    <property type="term" value="F:ligand-gated sodium channel activity"/>
    <property type="evidence" value="ECO:0007669"/>
    <property type="project" value="TreeGrafter"/>
</dbReference>
<keyword evidence="6 13" id="KW-1133">Transmembrane helix</keyword>
<keyword evidence="7" id="KW-0915">Sodium</keyword>
<dbReference type="Proteomes" id="UP000001070">
    <property type="component" value="Unassembled WGS sequence"/>
</dbReference>
<dbReference type="eggNOG" id="KOG4294">
    <property type="taxonomic scope" value="Eukaryota"/>
</dbReference>
<protein>
    <submittedName>
        <fullName evidence="14">GH18906</fullName>
    </submittedName>
</protein>
<feature type="transmembrane region" description="Helical" evidence="13">
    <location>
        <begin position="28"/>
        <end position="49"/>
    </location>
</feature>
<evidence type="ECO:0000256" key="4">
    <source>
        <dbReference type="ARBA" id="ARBA00022461"/>
    </source>
</evidence>
<dbReference type="PhylomeDB" id="B4JGU6"/>
<evidence type="ECO:0000256" key="3">
    <source>
        <dbReference type="ARBA" id="ARBA00022448"/>
    </source>
</evidence>
<evidence type="ECO:0000256" key="1">
    <source>
        <dbReference type="ARBA" id="ARBA00004141"/>
    </source>
</evidence>
<keyword evidence="9 13" id="KW-0472">Membrane</keyword>
<dbReference type="HOGENOM" id="CLU_601677_0_0_1"/>
<dbReference type="EMBL" id="CH916369">
    <property type="protein sequence ID" value="EDV92700.1"/>
    <property type="molecule type" value="Genomic_DNA"/>
</dbReference>
<dbReference type="GO" id="GO:0034706">
    <property type="term" value="C:sodium channel complex"/>
    <property type="evidence" value="ECO:0007669"/>
    <property type="project" value="EnsemblMetazoa"/>
</dbReference>
<dbReference type="GO" id="GO:0050968">
    <property type="term" value="P:detection of chemical stimulus involved in sensory perception of pain"/>
    <property type="evidence" value="ECO:0007669"/>
    <property type="project" value="EnsemblMetazoa"/>
</dbReference>
<dbReference type="OrthoDB" id="5874059at2759"/>
<proteinExistence type="inferred from homology"/>
<feature type="transmembrane region" description="Helical" evidence="13">
    <location>
        <begin position="409"/>
        <end position="432"/>
    </location>
</feature>
<keyword evidence="10 12" id="KW-0739">Sodium transport</keyword>
<dbReference type="GO" id="GO:0140135">
    <property type="term" value="F:mechanosensitive monoatomic cation channel activity"/>
    <property type="evidence" value="ECO:0007669"/>
    <property type="project" value="EnsemblMetazoa"/>
</dbReference>
<name>B4JGU6_DROGR</name>
<dbReference type="InParanoid" id="B4JGU6"/>
<evidence type="ECO:0000256" key="2">
    <source>
        <dbReference type="ARBA" id="ARBA00007193"/>
    </source>
</evidence>
<dbReference type="PRINTS" id="PR01078">
    <property type="entry name" value="AMINACHANNEL"/>
</dbReference>
<keyword evidence="8 12" id="KW-0406">Ion transport</keyword>
<evidence type="ECO:0000256" key="13">
    <source>
        <dbReference type="SAM" id="Phobius"/>
    </source>
</evidence>
<evidence type="ECO:0000256" key="11">
    <source>
        <dbReference type="ARBA" id="ARBA00023303"/>
    </source>
</evidence>
<keyword evidence="3 12" id="KW-0813">Transport</keyword>
<dbReference type="PANTHER" id="PTHR11690:SF288">
    <property type="entry name" value="AMILORIDE-SENSITIVE NA+ CHANNEL-RELATED"/>
    <property type="match status" value="1"/>
</dbReference>
<dbReference type="Pfam" id="PF00858">
    <property type="entry name" value="ASC"/>
    <property type="match status" value="1"/>
</dbReference>
<dbReference type="PANTHER" id="PTHR11690">
    <property type="entry name" value="AMILORIDE-SENSITIVE SODIUM CHANNEL-RELATED"/>
    <property type="match status" value="1"/>
</dbReference>
<organism evidence="15">
    <name type="scientific">Drosophila grimshawi</name>
    <name type="common">Hawaiian fruit fly</name>
    <name type="synonym">Idiomyia grimshawi</name>
    <dbReference type="NCBI Taxonomy" id="7222"/>
    <lineage>
        <taxon>Eukaryota</taxon>
        <taxon>Metazoa</taxon>
        <taxon>Ecdysozoa</taxon>
        <taxon>Arthropoda</taxon>
        <taxon>Hexapoda</taxon>
        <taxon>Insecta</taxon>
        <taxon>Pterygota</taxon>
        <taxon>Neoptera</taxon>
        <taxon>Endopterygota</taxon>
        <taxon>Diptera</taxon>
        <taxon>Brachycera</taxon>
        <taxon>Muscomorpha</taxon>
        <taxon>Ephydroidea</taxon>
        <taxon>Drosophilidae</taxon>
        <taxon>Drosophila</taxon>
        <taxon>Hawaiian Drosophila</taxon>
    </lineage>
</organism>
<dbReference type="GO" id="GO:0160128">
    <property type="term" value="F:pH-gated monoatomic ion channel activity"/>
    <property type="evidence" value="ECO:0007669"/>
    <property type="project" value="EnsemblMetazoa"/>
</dbReference>
<dbReference type="KEGG" id="dgr:6563294"/>
<evidence type="ECO:0000256" key="8">
    <source>
        <dbReference type="ARBA" id="ARBA00023065"/>
    </source>
</evidence>
<keyword evidence="4 12" id="KW-0894">Sodium channel</keyword>
<keyword evidence="15" id="KW-1185">Reference proteome</keyword>
<dbReference type="FunCoup" id="B4JGU6">
    <property type="interactions" value="18"/>
</dbReference>
<reference evidence="14 15" key="1">
    <citation type="journal article" date="2007" name="Nature">
        <title>Evolution of genes and genomes on the Drosophila phylogeny.</title>
        <authorList>
            <consortium name="Drosophila 12 Genomes Consortium"/>
            <person name="Clark A.G."/>
            <person name="Eisen M.B."/>
            <person name="Smith D.R."/>
            <person name="Bergman C.M."/>
            <person name="Oliver B."/>
            <person name="Markow T.A."/>
            <person name="Kaufman T.C."/>
            <person name="Kellis M."/>
            <person name="Gelbart W."/>
            <person name="Iyer V.N."/>
            <person name="Pollard D.A."/>
            <person name="Sackton T.B."/>
            <person name="Larracuente A.M."/>
            <person name="Singh N.D."/>
            <person name="Abad J.P."/>
            <person name="Abt D.N."/>
            <person name="Adryan B."/>
            <person name="Aguade M."/>
            <person name="Akashi H."/>
            <person name="Anderson W.W."/>
            <person name="Aquadro C.F."/>
            <person name="Ardell D.H."/>
            <person name="Arguello R."/>
            <person name="Artieri C.G."/>
            <person name="Barbash D.A."/>
            <person name="Barker D."/>
            <person name="Barsanti P."/>
            <person name="Batterham P."/>
            <person name="Batzoglou S."/>
            <person name="Begun D."/>
            <person name="Bhutkar A."/>
            <person name="Blanco E."/>
            <person name="Bosak S.A."/>
            <person name="Bradley R.K."/>
            <person name="Brand A.D."/>
            <person name="Brent M.R."/>
            <person name="Brooks A.N."/>
            <person name="Brown R.H."/>
            <person name="Butlin R.K."/>
            <person name="Caggese C."/>
            <person name="Calvi B.R."/>
            <person name="Bernardo de Carvalho A."/>
            <person name="Caspi A."/>
            <person name="Castrezana S."/>
            <person name="Celniker S.E."/>
            <person name="Chang J.L."/>
            <person name="Chapple C."/>
            <person name="Chatterji S."/>
            <person name="Chinwalla A."/>
            <person name="Civetta A."/>
            <person name="Clifton S.W."/>
            <person name="Comeron J.M."/>
            <person name="Costello J.C."/>
            <person name="Coyne J.A."/>
            <person name="Daub J."/>
            <person name="David R.G."/>
            <person name="Delcher A.L."/>
            <person name="Delehaunty K."/>
            <person name="Do C.B."/>
            <person name="Ebling H."/>
            <person name="Edwards K."/>
            <person name="Eickbush T."/>
            <person name="Evans J.D."/>
            <person name="Filipski A."/>
            <person name="Findeiss S."/>
            <person name="Freyhult E."/>
            <person name="Fulton L."/>
            <person name="Fulton R."/>
            <person name="Garcia A.C."/>
            <person name="Gardiner A."/>
            <person name="Garfield D.A."/>
            <person name="Garvin B.E."/>
            <person name="Gibson G."/>
            <person name="Gilbert D."/>
            <person name="Gnerre S."/>
            <person name="Godfrey J."/>
            <person name="Good R."/>
            <person name="Gotea V."/>
            <person name="Gravely B."/>
            <person name="Greenberg A.J."/>
            <person name="Griffiths-Jones S."/>
            <person name="Gross S."/>
            <person name="Guigo R."/>
            <person name="Gustafson E.A."/>
            <person name="Haerty W."/>
            <person name="Hahn M.W."/>
            <person name="Halligan D.L."/>
            <person name="Halpern A.L."/>
            <person name="Halter G.M."/>
            <person name="Han M.V."/>
            <person name="Heger A."/>
            <person name="Hillier L."/>
            <person name="Hinrichs A.S."/>
            <person name="Holmes I."/>
            <person name="Hoskins R.A."/>
            <person name="Hubisz M.J."/>
            <person name="Hultmark D."/>
            <person name="Huntley M.A."/>
            <person name="Jaffe D.B."/>
            <person name="Jagadeeshan S."/>
            <person name="Jeck W.R."/>
            <person name="Johnson J."/>
            <person name="Jones C.D."/>
            <person name="Jordan W.C."/>
            <person name="Karpen G.H."/>
            <person name="Kataoka E."/>
            <person name="Keightley P.D."/>
            <person name="Kheradpour P."/>
            <person name="Kirkness E.F."/>
            <person name="Koerich L.B."/>
            <person name="Kristiansen K."/>
            <person name="Kudrna D."/>
            <person name="Kulathinal R.J."/>
            <person name="Kumar S."/>
            <person name="Kwok R."/>
            <person name="Lander E."/>
            <person name="Langley C.H."/>
            <person name="Lapoint R."/>
            <person name="Lazzaro B.P."/>
            <person name="Lee S.J."/>
            <person name="Levesque L."/>
            <person name="Li R."/>
            <person name="Lin C.F."/>
            <person name="Lin M.F."/>
            <person name="Lindblad-Toh K."/>
            <person name="Llopart A."/>
            <person name="Long M."/>
            <person name="Low L."/>
            <person name="Lozovsky E."/>
            <person name="Lu J."/>
            <person name="Luo M."/>
            <person name="Machado C.A."/>
            <person name="Makalowski W."/>
            <person name="Marzo M."/>
            <person name="Matsuda M."/>
            <person name="Matzkin L."/>
            <person name="McAllister B."/>
            <person name="McBride C.S."/>
            <person name="McKernan B."/>
            <person name="McKernan K."/>
            <person name="Mendez-Lago M."/>
            <person name="Minx P."/>
            <person name="Mollenhauer M.U."/>
            <person name="Montooth K."/>
            <person name="Mount S.M."/>
            <person name="Mu X."/>
            <person name="Myers E."/>
            <person name="Negre B."/>
            <person name="Newfeld S."/>
            <person name="Nielsen R."/>
            <person name="Noor M.A."/>
            <person name="O'Grady P."/>
            <person name="Pachter L."/>
            <person name="Papaceit M."/>
            <person name="Parisi M.J."/>
            <person name="Parisi M."/>
            <person name="Parts L."/>
            <person name="Pedersen J.S."/>
            <person name="Pesole G."/>
            <person name="Phillippy A.M."/>
            <person name="Ponting C.P."/>
            <person name="Pop M."/>
            <person name="Porcelli D."/>
            <person name="Powell J.R."/>
            <person name="Prohaska S."/>
            <person name="Pruitt K."/>
            <person name="Puig M."/>
            <person name="Quesneville H."/>
            <person name="Ram K.R."/>
            <person name="Rand D."/>
            <person name="Rasmussen M.D."/>
            <person name="Reed L.K."/>
            <person name="Reenan R."/>
            <person name="Reily A."/>
            <person name="Remington K.A."/>
            <person name="Rieger T.T."/>
            <person name="Ritchie M.G."/>
            <person name="Robin C."/>
            <person name="Rogers Y.H."/>
            <person name="Rohde C."/>
            <person name="Rozas J."/>
            <person name="Rubenfield M.J."/>
            <person name="Ruiz A."/>
            <person name="Russo S."/>
            <person name="Salzberg S.L."/>
            <person name="Sanchez-Gracia A."/>
            <person name="Saranga D.J."/>
            <person name="Sato H."/>
            <person name="Schaeffer S.W."/>
            <person name="Schatz M.C."/>
            <person name="Schlenke T."/>
            <person name="Schwartz R."/>
            <person name="Segarra C."/>
            <person name="Singh R.S."/>
            <person name="Sirot L."/>
            <person name="Sirota M."/>
            <person name="Sisneros N.B."/>
            <person name="Smith C.D."/>
            <person name="Smith T.F."/>
            <person name="Spieth J."/>
            <person name="Stage D.E."/>
            <person name="Stark A."/>
            <person name="Stephan W."/>
            <person name="Strausberg R.L."/>
            <person name="Strempel S."/>
            <person name="Sturgill D."/>
            <person name="Sutton G."/>
            <person name="Sutton G.G."/>
            <person name="Tao W."/>
            <person name="Teichmann S."/>
            <person name="Tobari Y.N."/>
            <person name="Tomimura Y."/>
            <person name="Tsolas J.M."/>
            <person name="Valente V.L."/>
            <person name="Venter E."/>
            <person name="Venter J.C."/>
            <person name="Vicario S."/>
            <person name="Vieira F.G."/>
            <person name="Vilella A.J."/>
            <person name="Villasante A."/>
            <person name="Walenz B."/>
            <person name="Wang J."/>
            <person name="Wasserman M."/>
            <person name="Watts T."/>
            <person name="Wilson D."/>
            <person name="Wilson R.K."/>
            <person name="Wing R.A."/>
            <person name="Wolfner M.F."/>
            <person name="Wong A."/>
            <person name="Wong G.K."/>
            <person name="Wu C.I."/>
            <person name="Wu G."/>
            <person name="Yamamoto D."/>
            <person name="Yang H.P."/>
            <person name="Yang S.P."/>
            <person name="Yorke J.A."/>
            <person name="Yoshida K."/>
            <person name="Zdobnov E."/>
            <person name="Zhang P."/>
            <person name="Zhang Y."/>
            <person name="Zimin A.V."/>
            <person name="Baldwin J."/>
            <person name="Abdouelleil A."/>
            <person name="Abdulkadir J."/>
            <person name="Abebe A."/>
            <person name="Abera B."/>
            <person name="Abreu J."/>
            <person name="Acer S.C."/>
            <person name="Aftuck L."/>
            <person name="Alexander A."/>
            <person name="An P."/>
            <person name="Anderson E."/>
            <person name="Anderson S."/>
            <person name="Arachi H."/>
            <person name="Azer M."/>
            <person name="Bachantsang P."/>
            <person name="Barry A."/>
            <person name="Bayul T."/>
            <person name="Berlin A."/>
            <person name="Bessette D."/>
            <person name="Bloom T."/>
            <person name="Blye J."/>
            <person name="Boguslavskiy L."/>
            <person name="Bonnet C."/>
            <person name="Boukhgalter B."/>
            <person name="Bourzgui I."/>
            <person name="Brown A."/>
            <person name="Cahill P."/>
            <person name="Channer S."/>
            <person name="Cheshatsang Y."/>
            <person name="Chuda L."/>
            <person name="Citroen M."/>
            <person name="Collymore A."/>
            <person name="Cooke P."/>
            <person name="Costello M."/>
            <person name="D'Aco K."/>
            <person name="Daza R."/>
            <person name="De Haan G."/>
            <person name="DeGray S."/>
            <person name="DeMaso C."/>
            <person name="Dhargay N."/>
            <person name="Dooley K."/>
            <person name="Dooley E."/>
            <person name="Doricent M."/>
            <person name="Dorje P."/>
            <person name="Dorjee K."/>
            <person name="Dupes A."/>
            <person name="Elong R."/>
            <person name="Falk J."/>
            <person name="Farina A."/>
            <person name="Faro S."/>
            <person name="Ferguson D."/>
            <person name="Fisher S."/>
            <person name="Foley C.D."/>
            <person name="Franke A."/>
            <person name="Friedrich D."/>
            <person name="Gadbois L."/>
            <person name="Gearin G."/>
            <person name="Gearin C.R."/>
            <person name="Giannoukos G."/>
            <person name="Goode T."/>
            <person name="Graham J."/>
            <person name="Grandbois E."/>
            <person name="Grewal S."/>
            <person name="Gyaltsen K."/>
            <person name="Hafez N."/>
            <person name="Hagos B."/>
            <person name="Hall J."/>
            <person name="Henson C."/>
            <person name="Hollinger A."/>
            <person name="Honan T."/>
            <person name="Huard M.D."/>
            <person name="Hughes L."/>
            <person name="Hurhula B."/>
            <person name="Husby M.E."/>
            <person name="Kamat A."/>
            <person name="Kanga B."/>
            <person name="Kashin S."/>
            <person name="Khazanovich D."/>
            <person name="Kisner P."/>
            <person name="Lance K."/>
            <person name="Lara M."/>
            <person name="Lee W."/>
            <person name="Lennon N."/>
            <person name="Letendre F."/>
            <person name="LeVine R."/>
            <person name="Lipovsky A."/>
            <person name="Liu X."/>
            <person name="Liu J."/>
            <person name="Liu S."/>
            <person name="Lokyitsang T."/>
            <person name="Lokyitsang Y."/>
            <person name="Lubonja R."/>
            <person name="Lui A."/>
            <person name="MacDonald P."/>
            <person name="Magnisalis V."/>
            <person name="Maru K."/>
            <person name="Matthews C."/>
            <person name="McCusker W."/>
            <person name="McDonough S."/>
            <person name="Mehta T."/>
            <person name="Meldrim J."/>
            <person name="Meneus L."/>
            <person name="Mihai O."/>
            <person name="Mihalev A."/>
            <person name="Mihova T."/>
            <person name="Mittelman R."/>
            <person name="Mlenga V."/>
            <person name="Montmayeur A."/>
            <person name="Mulrain L."/>
            <person name="Navidi A."/>
            <person name="Naylor J."/>
            <person name="Negash T."/>
            <person name="Nguyen T."/>
            <person name="Nguyen N."/>
            <person name="Nicol R."/>
            <person name="Norbu C."/>
            <person name="Norbu N."/>
            <person name="Novod N."/>
            <person name="O'Neill B."/>
            <person name="Osman S."/>
            <person name="Markiewicz E."/>
            <person name="Oyono O.L."/>
            <person name="Patti C."/>
            <person name="Phunkhang P."/>
            <person name="Pierre F."/>
            <person name="Priest M."/>
            <person name="Raghuraman S."/>
            <person name="Rege F."/>
            <person name="Reyes R."/>
            <person name="Rise C."/>
            <person name="Rogov P."/>
            <person name="Ross K."/>
            <person name="Ryan E."/>
            <person name="Settipalli S."/>
            <person name="Shea T."/>
            <person name="Sherpa N."/>
            <person name="Shi L."/>
            <person name="Shih D."/>
            <person name="Sparrow T."/>
            <person name="Spaulding J."/>
            <person name="Stalker J."/>
            <person name="Stange-Thomann N."/>
            <person name="Stavropoulos S."/>
            <person name="Stone C."/>
            <person name="Strader C."/>
            <person name="Tesfaye S."/>
            <person name="Thomson T."/>
            <person name="Thoulutsang Y."/>
            <person name="Thoulutsang D."/>
            <person name="Topham K."/>
            <person name="Topping I."/>
            <person name="Tsamla T."/>
            <person name="Vassiliev H."/>
            <person name="Vo A."/>
            <person name="Wangchuk T."/>
            <person name="Wangdi T."/>
            <person name="Weiand M."/>
            <person name="Wilkinson J."/>
            <person name="Wilson A."/>
            <person name="Yadav S."/>
            <person name="Young G."/>
            <person name="Yu Q."/>
            <person name="Zembek L."/>
            <person name="Zhong D."/>
            <person name="Zimmer A."/>
            <person name="Zwirko Z."/>
            <person name="Jaffe D.B."/>
            <person name="Alvarez P."/>
            <person name="Brockman W."/>
            <person name="Butler J."/>
            <person name="Chin C."/>
            <person name="Gnerre S."/>
            <person name="Grabherr M."/>
            <person name="Kleber M."/>
            <person name="Mauceli E."/>
            <person name="MacCallum I."/>
        </authorList>
    </citation>
    <scope>NUCLEOTIDE SEQUENCE [LARGE SCALE GENOMIC DNA]</scope>
    <source>
        <strain evidence="15">Tucson 15287-2541.00</strain>
    </source>
</reference>
<evidence type="ECO:0000313" key="14">
    <source>
        <dbReference type="EMBL" id="EDV92700.1"/>
    </source>
</evidence>
<dbReference type="AlphaFoldDB" id="B4JGU6"/>
<keyword evidence="11 12" id="KW-0407">Ion channel</keyword>
<comment type="similarity">
    <text evidence="2 12">Belongs to the amiloride-sensitive sodium channel (TC 1.A.6) family.</text>
</comment>
<evidence type="ECO:0000256" key="5">
    <source>
        <dbReference type="ARBA" id="ARBA00022692"/>
    </source>
</evidence>
<keyword evidence="5 12" id="KW-0812">Transmembrane</keyword>
<dbReference type="OMA" id="FPQCDHT"/>
<evidence type="ECO:0000313" key="15">
    <source>
        <dbReference type="Proteomes" id="UP000001070"/>
    </source>
</evidence>
<gene>
    <name evidence="14" type="primary">Dgri\GH18906</name>
    <name evidence="14" type="ORF">Dgri_GH18906</name>
</gene>
<evidence type="ECO:0000256" key="9">
    <source>
        <dbReference type="ARBA" id="ARBA00023136"/>
    </source>
</evidence>
<evidence type="ECO:0000256" key="7">
    <source>
        <dbReference type="ARBA" id="ARBA00023053"/>
    </source>
</evidence>
<sequence>MSTVIRKPDFDNDVDKPNKVQAHNEACFCLRCFARIILLLLGAIMTIYVCILSSDRYFKYWVQTTIDRTDVHVSKIPFPAITICPADITLDNWQTGKRDKRIKLFNLVQSVHWRTAANVQETERDLKEFEEFKNQSLHHIDNLFNYKCEDLFVRCTWRRKVVDCCSVLFRRMTLGTCSSFNSIYAENPDPTWPWSVADYGIKSALNIQLNRYLNGIRLQAIGVIVQEPSELIGSSVTYTSDDRIVLTLQPLHFTAEPGVRSRPVNIRHCYFPEELTESYSDCTSHCHFNYILEKCNCTYDLPKPVKVDLRREESTRRCEVKDLPCLQANGVSLFYMGNIIEQSKDNIFNTTDCECFPSCTHTQYHAVTFTDKWNSLEGNENYIKVDVHFQEATLFSYRSTLYITILDLMVSYGGIAGLFLGISVLGAVNAILNRISCCKKHVPEPESKPVKPDHAP</sequence>
<dbReference type="InterPro" id="IPR001873">
    <property type="entry name" value="ENaC"/>
</dbReference>
<accession>B4JGU6</accession>